<dbReference type="PANTHER" id="PTHR10210">
    <property type="entry name" value="RIBOSE-PHOSPHATE DIPHOSPHOKINASE FAMILY MEMBER"/>
    <property type="match status" value="1"/>
</dbReference>
<dbReference type="EMBL" id="AP027732">
    <property type="protein sequence ID" value="BDZ48989.1"/>
    <property type="molecule type" value="Genomic_DNA"/>
</dbReference>
<dbReference type="SUPFAM" id="SSF53271">
    <property type="entry name" value="PRTase-like"/>
    <property type="match status" value="2"/>
</dbReference>
<dbReference type="InterPro" id="IPR000836">
    <property type="entry name" value="PRTase_dom"/>
</dbReference>
<organism evidence="1 2">
    <name type="scientific">Frondihabitans sucicola</name>
    <dbReference type="NCBI Taxonomy" id="1268041"/>
    <lineage>
        <taxon>Bacteria</taxon>
        <taxon>Bacillati</taxon>
        <taxon>Actinomycetota</taxon>
        <taxon>Actinomycetes</taxon>
        <taxon>Micrococcales</taxon>
        <taxon>Microbacteriaceae</taxon>
        <taxon>Frondihabitans</taxon>
    </lineage>
</organism>
<name>A0ABM8GKR0_9MICO</name>
<evidence type="ECO:0000313" key="2">
    <source>
        <dbReference type="Proteomes" id="UP001321486"/>
    </source>
</evidence>
<evidence type="ECO:0008006" key="3">
    <source>
        <dbReference type="Google" id="ProtNLM"/>
    </source>
</evidence>
<reference evidence="2" key="1">
    <citation type="journal article" date="2019" name="Int. J. Syst. Evol. Microbiol.">
        <title>The Global Catalogue of Microorganisms (GCM) 10K type strain sequencing project: providing services to taxonomists for standard genome sequencing and annotation.</title>
        <authorList>
            <consortium name="The Broad Institute Genomics Platform"/>
            <consortium name="The Broad Institute Genome Sequencing Center for Infectious Disease"/>
            <person name="Wu L."/>
            <person name="Ma J."/>
        </authorList>
    </citation>
    <scope>NUCLEOTIDE SEQUENCE [LARGE SCALE GENOMIC DNA]</scope>
    <source>
        <strain evidence="2">NBRC 108728</strain>
    </source>
</reference>
<dbReference type="InterPro" id="IPR029057">
    <property type="entry name" value="PRTase-like"/>
</dbReference>
<dbReference type="Gene3D" id="3.40.50.2020">
    <property type="match status" value="2"/>
</dbReference>
<gene>
    <name evidence="1" type="ORF">GCM10025867_12300</name>
</gene>
<sequence length="284" mass="30611">MTYTMATRIGPGYVTTPTFESMLFPAGEAHIKVINENDHKGPLTETFTLIGTDANDLIMLGMWADAVRQRGARSVAFIPYLPGARQDRGLPFGAKVYADIINGFHLDQVVAFDPHSPVIVGLIDNLTVVDSAQLVRRHVVGRADSDVRPQRYAGIIAPDKGAVARAQAVATIAHLPLYRAEKHRNPDTGKLGGFTCEELPETGRFLVVDDICDGGGTFMGLAEATGLPRERLGLYVSHGVFSGRAPALAEHFGEVVTTDSYEAQNEIPGLITIPLESYLTGALQ</sequence>
<dbReference type="RefSeq" id="WP_286345874.1">
    <property type="nucleotide sequence ID" value="NZ_AP027732.1"/>
</dbReference>
<keyword evidence="2" id="KW-1185">Reference proteome</keyword>
<evidence type="ECO:0000313" key="1">
    <source>
        <dbReference type="EMBL" id="BDZ48989.1"/>
    </source>
</evidence>
<dbReference type="InterPro" id="IPR005946">
    <property type="entry name" value="Rib-P_diPkinase"/>
</dbReference>
<dbReference type="CDD" id="cd06223">
    <property type="entry name" value="PRTases_typeI"/>
    <property type="match status" value="1"/>
</dbReference>
<protein>
    <recommendedName>
        <fullName evidence="3">Phosphoribosyl pyrophosphate synthase</fullName>
    </recommendedName>
</protein>
<dbReference type="Proteomes" id="UP001321486">
    <property type="component" value="Chromosome"/>
</dbReference>
<accession>A0ABM8GKR0</accession>
<proteinExistence type="predicted"/>
<dbReference type="PANTHER" id="PTHR10210:SF41">
    <property type="entry name" value="RIBOSE-PHOSPHATE PYROPHOSPHOKINASE 1, CHLOROPLASTIC"/>
    <property type="match status" value="1"/>
</dbReference>